<comment type="caution">
    <text evidence="1">The sequence shown here is derived from an EMBL/GenBank/DDBJ whole genome shotgun (WGS) entry which is preliminary data.</text>
</comment>
<gene>
    <name evidence="1" type="ORF">ANN_21531</name>
</gene>
<sequence>MTAVMKKLRVQSHEVGEDCNFHRRRSRKNEDEAQFRGCNFNYRVRVKREDIVHEIPICRKAFMAVRGITRRRLMTVQKFIKSGVSPRDGRGQHGKLRKNYEVLIASRRYETYRTVFNTKFNIAFGYPRGDTCSACDKYTAEMKVLNARLSENNLDGDMKKQVLEEINKTTNNNKIHKLKAETFYTRKRNARLRSRKSEETEAICMDYQKNVRLRTLVPIMSIPELSVYSFNIHQLSDATSVSYTEDIDKKGANEVVSFLNHFVTNIAQKVRHLEIFVIHVQTRTRIILF</sequence>
<evidence type="ECO:0000313" key="2">
    <source>
        <dbReference type="Proteomes" id="UP001148838"/>
    </source>
</evidence>
<organism evidence="1 2">
    <name type="scientific">Periplaneta americana</name>
    <name type="common">American cockroach</name>
    <name type="synonym">Blatta americana</name>
    <dbReference type="NCBI Taxonomy" id="6978"/>
    <lineage>
        <taxon>Eukaryota</taxon>
        <taxon>Metazoa</taxon>
        <taxon>Ecdysozoa</taxon>
        <taxon>Arthropoda</taxon>
        <taxon>Hexapoda</taxon>
        <taxon>Insecta</taxon>
        <taxon>Pterygota</taxon>
        <taxon>Neoptera</taxon>
        <taxon>Polyneoptera</taxon>
        <taxon>Dictyoptera</taxon>
        <taxon>Blattodea</taxon>
        <taxon>Blattoidea</taxon>
        <taxon>Blattidae</taxon>
        <taxon>Blattinae</taxon>
        <taxon>Periplaneta</taxon>
    </lineage>
</organism>
<dbReference type="Proteomes" id="UP001148838">
    <property type="component" value="Unassembled WGS sequence"/>
</dbReference>
<reference evidence="1 2" key="1">
    <citation type="journal article" date="2022" name="Allergy">
        <title>Genome assembly and annotation of Periplaneta americana reveal a comprehensive cockroach allergen profile.</title>
        <authorList>
            <person name="Wang L."/>
            <person name="Xiong Q."/>
            <person name="Saelim N."/>
            <person name="Wang L."/>
            <person name="Nong W."/>
            <person name="Wan A.T."/>
            <person name="Shi M."/>
            <person name="Liu X."/>
            <person name="Cao Q."/>
            <person name="Hui J.H.L."/>
            <person name="Sookrung N."/>
            <person name="Leung T.F."/>
            <person name="Tungtrongchitr A."/>
            <person name="Tsui S.K.W."/>
        </authorList>
    </citation>
    <scope>NUCLEOTIDE SEQUENCE [LARGE SCALE GENOMIC DNA]</scope>
    <source>
        <strain evidence="1">PWHHKU_190912</strain>
    </source>
</reference>
<proteinExistence type="predicted"/>
<name>A0ABQ8S5R5_PERAM</name>
<keyword evidence="2" id="KW-1185">Reference proteome</keyword>
<evidence type="ECO:0000313" key="1">
    <source>
        <dbReference type="EMBL" id="KAJ4429374.1"/>
    </source>
</evidence>
<accession>A0ABQ8S5R5</accession>
<dbReference type="EMBL" id="JAJSOF020000033">
    <property type="protein sequence ID" value="KAJ4429374.1"/>
    <property type="molecule type" value="Genomic_DNA"/>
</dbReference>
<protein>
    <submittedName>
        <fullName evidence="1">Uncharacterized protein</fullName>
    </submittedName>
</protein>